<protein>
    <recommendedName>
        <fullName evidence="3">GDP-fucose protein O-fucosyltransferase 1</fullName>
    </recommendedName>
</protein>
<keyword evidence="2" id="KW-1185">Reference proteome</keyword>
<feature type="non-terminal residue" evidence="1">
    <location>
        <position position="1"/>
    </location>
</feature>
<evidence type="ECO:0000313" key="1">
    <source>
        <dbReference type="EMBL" id="CAK0890125.1"/>
    </source>
</evidence>
<dbReference type="Proteomes" id="UP001189429">
    <property type="component" value="Unassembled WGS sequence"/>
</dbReference>
<organism evidence="1 2">
    <name type="scientific">Prorocentrum cordatum</name>
    <dbReference type="NCBI Taxonomy" id="2364126"/>
    <lineage>
        <taxon>Eukaryota</taxon>
        <taxon>Sar</taxon>
        <taxon>Alveolata</taxon>
        <taxon>Dinophyceae</taxon>
        <taxon>Prorocentrales</taxon>
        <taxon>Prorocentraceae</taxon>
        <taxon>Prorocentrum</taxon>
    </lineage>
</organism>
<accession>A0ABN9WTP1</accession>
<reference evidence="1" key="1">
    <citation type="submission" date="2023-10" db="EMBL/GenBank/DDBJ databases">
        <authorList>
            <person name="Chen Y."/>
            <person name="Shah S."/>
            <person name="Dougan E. K."/>
            <person name="Thang M."/>
            <person name="Chan C."/>
        </authorList>
    </citation>
    <scope>NUCLEOTIDE SEQUENCE [LARGE SCALE GENOMIC DNA]</scope>
</reference>
<evidence type="ECO:0008006" key="3">
    <source>
        <dbReference type="Google" id="ProtNLM"/>
    </source>
</evidence>
<sequence length="393" mass="42242">GWPAALRPATASAWPAKVSAARPSALLRPPGWLGEGPCPAAAEVLQEYLRYHAAARERLRKGKEERVLVYRCSALGFCGGHGDRLNGLLGVFLLAVAARRAFFIDAPRPVPLELLLAPRRRPGACGGEGDLLLDWRMHGAVAAAGRRVNYNDRYNDMVADIPWLLSGESENVVVLHSNQRISAPLLRSPEARAALGAGAAAELLATPWLHADLMEVLFEPSPLLAARYAKVSSAARNGRRRLLAIHFRAGNRSPERWSDPPRHALADLEAFLLCAAEVEKHLGWQPDEVAWYVASDTAEVEALPLFAQLRAQGKIAFLPAGHNDAAIVHLDRSPMAVAVHGLTDTWAQWLTIASAEAVVLSTSNFGVTAAEAGRVRHAFLGTGGCLPADVTAV</sequence>
<name>A0ABN9WTP1_9DINO</name>
<proteinExistence type="predicted"/>
<comment type="caution">
    <text evidence="1">The sequence shown here is derived from an EMBL/GenBank/DDBJ whole genome shotgun (WGS) entry which is preliminary data.</text>
</comment>
<dbReference type="EMBL" id="CAUYUJ010019302">
    <property type="protein sequence ID" value="CAK0890125.1"/>
    <property type="molecule type" value="Genomic_DNA"/>
</dbReference>
<gene>
    <name evidence="1" type="ORF">PCOR1329_LOCUS70429</name>
</gene>
<evidence type="ECO:0000313" key="2">
    <source>
        <dbReference type="Proteomes" id="UP001189429"/>
    </source>
</evidence>